<sequence>MHSDLICVIPLVATVVSIRGEIQARGMAEIANKPSEAATAFAMCSPLRLPHWSPESLSRSFNRAAS</sequence>
<dbReference type="KEGG" id="hdt:HYPDE_37713"/>
<keyword evidence="2" id="KW-1185">Reference proteome</keyword>
<dbReference type="HOGENOM" id="CLU_2825291_0_0_5"/>
<reference evidence="1 2" key="1">
    <citation type="journal article" date="2013" name="Genome Announc.">
        <title>Genome sequences for three denitrifying bacterial strains isolated from a uranium- and nitrate-contaminated subsurface environment.</title>
        <authorList>
            <person name="Venkatramanan R."/>
            <person name="Prakash O."/>
            <person name="Woyke T."/>
            <person name="Chain P."/>
            <person name="Goodwin L.A."/>
            <person name="Watson D."/>
            <person name="Brooks S."/>
            <person name="Kostka J.E."/>
            <person name="Green S.J."/>
        </authorList>
    </citation>
    <scope>NUCLEOTIDE SEQUENCE [LARGE SCALE GENOMIC DNA]</scope>
    <source>
        <strain evidence="1 2">1NES1</strain>
    </source>
</reference>
<protein>
    <submittedName>
        <fullName evidence="1">Uncharacterized protein</fullName>
    </submittedName>
</protein>
<evidence type="ECO:0000313" key="1">
    <source>
        <dbReference type="EMBL" id="AGK59214.1"/>
    </source>
</evidence>
<proteinExistence type="predicted"/>
<accession>N0B6J3</accession>
<evidence type="ECO:0000313" key="2">
    <source>
        <dbReference type="Proteomes" id="UP000005952"/>
    </source>
</evidence>
<dbReference type="Proteomes" id="UP000005952">
    <property type="component" value="Chromosome"/>
</dbReference>
<dbReference type="AlphaFoldDB" id="N0B6J3"/>
<organism evidence="1 2">
    <name type="scientific">Hyphomicrobium denitrificans 1NES1</name>
    <dbReference type="NCBI Taxonomy" id="670307"/>
    <lineage>
        <taxon>Bacteria</taxon>
        <taxon>Pseudomonadati</taxon>
        <taxon>Pseudomonadota</taxon>
        <taxon>Alphaproteobacteria</taxon>
        <taxon>Hyphomicrobiales</taxon>
        <taxon>Hyphomicrobiaceae</taxon>
        <taxon>Hyphomicrobium</taxon>
    </lineage>
</organism>
<name>N0B6J3_9HYPH</name>
<dbReference type="EMBL" id="CP005587">
    <property type="protein sequence ID" value="AGK59214.1"/>
    <property type="molecule type" value="Genomic_DNA"/>
</dbReference>
<gene>
    <name evidence="1" type="ORF">HYPDE_37713</name>
</gene>